<dbReference type="SUPFAM" id="SSF49265">
    <property type="entry name" value="Fibronectin type III"/>
    <property type="match status" value="1"/>
</dbReference>
<keyword evidence="4" id="KW-1133">Transmembrane helix</keyword>
<feature type="transmembrane region" description="Helical" evidence="4">
    <location>
        <begin position="546"/>
        <end position="564"/>
    </location>
</feature>
<feature type="compositionally biased region" description="Polar residues" evidence="3">
    <location>
        <begin position="375"/>
        <end position="392"/>
    </location>
</feature>
<keyword evidence="2" id="KW-0732">Signal</keyword>
<dbReference type="Pfam" id="PF13573">
    <property type="entry name" value="SprB"/>
    <property type="match status" value="2"/>
</dbReference>
<dbReference type="EMBL" id="LCIH01000003">
    <property type="protein sequence ID" value="KKT52291.1"/>
    <property type="molecule type" value="Genomic_DNA"/>
</dbReference>
<dbReference type="InterPro" id="IPR021884">
    <property type="entry name" value="Ice-bd_prot"/>
</dbReference>
<name>A0A0G1HYQ7_9BACT</name>
<comment type="caution">
    <text evidence="6">The sequence shown here is derived from an EMBL/GenBank/DDBJ whole genome shotgun (WGS) entry which is preliminary data.</text>
</comment>
<dbReference type="InterPro" id="IPR036116">
    <property type="entry name" value="FN3_sf"/>
</dbReference>
<feature type="compositionally biased region" description="Low complexity" evidence="3">
    <location>
        <begin position="393"/>
        <end position="410"/>
    </location>
</feature>
<organism evidence="6 7">
    <name type="scientific">Candidatus Collierbacteria bacterium GW2011_GWB2_44_22</name>
    <dbReference type="NCBI Taxonomy" id="1618387"/>
    <lineage>
        <taxon>Bacteria</taxon>
        <taxon>Candidatus Collieribacteriota</taxon>
    </lineage>
</organism>
<gene>
    <name evidence="6" type="ORF">UW44_C0003G0134</name>
</gene>
<protein>
    <recommendedName>
        <fullName evidence="5">Fibronectin type-III domain-containing protein</fullName>
    </recommendedName>
</protein>
<evidence type="ECO:0000313" key="7">
    <source>
        <dbReference type="Proteomes" id="UP000034006"/>
    </source>
</evidence>
<keyword evidence="4" id="KW-0812">Transmembrane</keyword>
<dbReference type="Pfam" id="PF11999">
    <property type="entry name" value="Ice_binding"/>
    <property type="match status" value="1"/>
</dbReference>
<proteinExistence type="inferred from homology"/>
<evidence type="ECO:0000313" key="6">
    <source>
        <dbReference type="EMBL" id="KKT52291.1"/>
    </source>
</evidence>
<reference evidence="6 7" key="1">
    <citation type="journal article" date="2015" name="Nature">
        <title>rRNA introns, odd ribosomes, and small enigmatic genomes across a large radiation of phyla.</title>
        <authorList>
            <person name="Brown C.T."/>
            <person name="Hug L.A."/>
            <person name="Thomas B.C."/>
            <person name="Sharon I."/>
            <person name="Castelle C.J."/>
            <person name="Singh A."/>
            <person name="Wilkins M.J."/>
            <person name="Williams K.H."/>
            <person name="Banfield J.F."/>
        </authorList>
    </citation>
    <scope>NUCLEOTIDE SEQUENCE [LARGE SCALE GENOMIC DNA]</scope>
</reference>
<dbReference type="AlphaFoldDB" id="A0A0G1HYQ7"/>
<dbReference type="InterPro" id="IPR003961">
    <property type="entry name" value="FN3_dom"/>
</dbReference>
<evidence type="ECO:0000259" key="5">
    <source>
        <dbReference type="PROSITE" id="PS50853"/>
    </source>
</evidence>
<dbReference type="STRING" id="1618387.UW44_C0003G0134"/>
<feature type="domain" description="Fibronectin type-III" evidence="5">
    <location>
        <begin position="426"/>
        <end position="516"/>
    </location>
</feature>
<evidence type="ECO:0000256" key="2">
    <source>
        <dbReference type="ARBA" id="ARBA00022729"/>
    </source>
</evidence>
<keyword evidence="4" id="KW-0472">Membrane</keyword>
<comment type="similarity">
    <text evidence="1">Belongs to the ice-binding protein family.</text>
</comment>
<dbReference type="Gene3D" id="2.60.40.740">
    <property type="match status" value="2"/>
</dbReference>
<evidence type="ECO:0000256" key="1">
    <source>
        <dbReference type="ARBA" id="ARBA00005445"/>
    </source>
</evidence>
<evidence type="ECO:0000256" key="3">
    <source>
        <dbReference type="SAM" id="MobiDB-lite"/>
    </source>
</evidence>
<dbReference type="Gene3D" id="2.60.40.10">
    <property type="entry name" value="Immunoglobulins"/>
    <property type="match status" value="1"/>
</dbReference>
<evidence type="ECO:0000256" key="4">
    <source>
        <dbReference type="SAM" id="Phobius"/>
    </source>
</evidence>
<dbReference type="InterPro" id="IPR025667">
    <property type="entry name" value="SprB_repeat"/>
</dbReference>
<feature type="region of interest" description="Disordered" evidence="3">
    <location>
        <begin position="375"/>
        <end position="422"/>
    </location>
</feature>
<dbReference type="PATRIC" id="fig|1618387.3.peg.324"/>
<feature type="region of interest" description="Disordered" evidence="3">
    <location>
        <begin position="319"/>
        <end position="341"/>
    </location>
</feature>
<dbReference type="InterPro" id="IPR013783">
    <property type="entry name" value="Ig-like_fold"/>
</dbReference>
<dbReference type="Proteomes" id="UP000034006">
    <property type="component" value="Unassembled WGS sequence"/>
</dbReference>
<sequence length="570" mass="57869">MRTKLFSLISLLTIIVFIKTDIVYAATTPSLGQAESFGILSSTYTNTVAGTTITGDLGYTTGPAMAPTLVGSIFSPPSSKYSTAGTDQSSAKTNLDGQACTHTFPGGAIDLATDTSHGTLGVYTPGVYCTAAASAASIGAGGITLSGSGTYIFRITGALTTVANSVVTLSGASACDVFWTPAGATTLGANSTFKGTDIDASGITIGSTVNWTGRALSYGGTVSTDADTITVPTCGTALSVSASVDQQVTCFGLSDGQATAMAIGGTAPYTYSWNSSPVKTTAIATGLASGSYTVTVTDSASNTATASATITQPTVLSVSVTGTDPTTHNGTNGQASTSVSGGTTPYTYLWNDSLSQTTATATNLVSGSYSVTVTDNNSCTKNGPVTLSNPAASTTTTSSTSTTTSSTSSTEPPNTPCPPLKSGVITPEIIDSRRVGPNSIFLSWGPDSGVNTFNLRYGPSNGNWLFNTDVTGFSTTINSLPANQPILVQVAARNECQIGSYGSATLMGGSITSGSPGFPNNGGIISSRSGIPRFPDTGFAPRDKNVYWYLIGGFLFLSSIALKIKFRSRK</sequence>
<dbReference type="PROSITE" id="PS50853">
    <property type="entry name" value="FN3"/>
    <property type="match status" value="1"/>
</dbReference>
<accession>A0A0G1HYQ7</accession>